<dbReference type="Proteomes" id="UP001057452">
    <property type="component" value="Chromosome 17"/>
</dbReference>
<organism evidence="1 2">
    <name type="scientific">Chaenocephalus aceratus</name>
    <name type="common">Blackfin icefish</name>
    <name type="synonym">Chaenichthys aceratus</name>
    <dbReference type="NCBI Taxonomy" id="36190"/>
    <lineage>
        <taxon>Eukaryota</taxon>
        <taxon>Metazoa</taxon>
        <taxon>Chordata</taxon>
        <taxon>Craniata</taxon>
        <taxon>Vertebrata</taxon>
        <taxon>Euteleostomi</taxon>
        <taxon>Actinopterygii</taxon>
        <taxon>Neopterygii</taxon>
        <taxon>Teleostei</taxon>
        <taxon>Neoteleostei</taxon>
        <taxon>Acanthomorphata</taxon>
        <taxon>Eupercaria</taxon>
        <taxon>Perciformes</taxon>
        <taxon>Notothenioidei</taxon>
        <taxon>Channichthyidae</taxon>
        <taxon>Chaenocephalus</taxon>
    </lineage>
</organism>
<gene>
    <name evidence="1" type="ORF">KUCAC02_018633</name>
</gene>
<proteinExistence type="predicted"/>
<accession>A0ACB9W9Y5</accession>
<comment type="caution">
    <text evidence="1">The sequence shown here is derived from an EMBL/GenBank/DDBJ whole genome shotgun (WGS) entry which is preliminary data.</text>
</comment>
<name>A0ACB9W9Y5_CHAAC</name>
<protein>
    <submittedName>
        <fullName evidence="1">Uncharacterized protein</fullName>
    </submittedName>
</protein>
<evidence type="ECO:0000313" key="2">
    <source>
        <dbReference type="Proteomes" id="UP001057452"/>
    </source>
</evidence>
<keyword evidence="2" id="KW-1185">Reference proteome</keyword>
<dbReference type="EMBL" id="CM043801">
    <property type="protein sequence ID" value="KAI4809768.1"/>
    <property type="molecule type" value="Genomic_DNA"/>
</dbReference>
<evidence type="ECO:0000313" key="1">
    <source>
        <dbReference type="EMBL" id="KAI4809768.1"/>
    </source>
</evidence>
<sequence>MECQEVCNKEVMVVAATNRPDCLDSALLRPGRLDQIIYVPPPDHQARLCILRVCTQSMPVCADVCLEELAAKTELYSGADLENLCKEAALLALQEENMEASTIKHTYFLR</sequence>
<reference evidence="1" key="1">
    <citation type="submission" date="2022-05" db="EMBL/GenBank/DDBJ databases">
        <title>Chromosome-level genome of Chaenocephalus aceratus.</title>
        <authorList>
            <person name="Park H."/>
        </authorList>
    </citation>
    <scope>NUCLEOTIDE SEQUENCE</scope>
    <source>
        <strain evidence="1">KU_202001</strain>
    </source>
</reference>